<evidence type="ECO:0000313" key="4">
    <source>
        <dbReference type="Proteomes" id="UP000277864"/>
    </source>
</evidence>
<evidence type="ECO:0000313" key="3">
    <source>
        <dbReference type="EMBL" id="RST89307.1"/>
    </source>
</evidence>
<keyword evidence="4" id="KW-1185">Reference proteome</keyword>
<gene>
    <name evidence="2" type="primary">mecA</name>
    <name evidence="3" type="ORF">C7P63_05910</name>
</gene>
<organism evidence="3 4">
    <name type="scientific">Vagococcus humatus</name>
    <dbReference type="NCBI Taxonomy" id="1889241"/>
    <lineage>
        <taxon>Bacteria</taxon>
        <taxon>Bacillati</taxon>
        <taxon>Bacillota</taxon>
        <taxon>Bacilli</taxon>
        <taxon>Lactobacillales</taxon>
        <taxon>Enterococcaceae</taxon>
        <taxon>Vagococcus</taxon>
    </lineage>
</organism>
<dbReference type="InterPro" id="IPR008681">
    <property type="entry name" value="Neg-reg_MecA"/>
</dbReference>
<dbReference type="GO" id="GO:0030674">
    <property type="term" value="F:protein-macromolecule adaptor activity"/>
    <property type="evidence" value="ECO:0007669"/>
    <property type="project" value="UniProtKB-UniRule"/>
</dbReference>
<dbReference type="HAMAP" id="MF_01124">
    <property type="entry name" value="MecA"/>
    <property type="match status" value="1"/>
</dbReference>
<comment type="similarity">
    <text evidence="1 2">Belongs to the MecA family.</text>
</comment>
<comment type="caution">
    <text evidence="3">The sequence shown here is derived from an EMBL/GenBank/DDBJ whole genome shotgun (WGS) entry which is preliminary data.</text>
</comment>
<dbReference type="RefSeq" id="WP_125943241.1">
    <property type="nucleotide sequence ID" value="NZ_PXZH01000002.1"/>
</dbReference>
<dbReference type="PANTHER" id="PTHR39161:SF1">
    <property type="entry name" value="ADAPTER PROTEIN MECA 1"/>
    <property type="match status" value="1"/>
</dbReference>
<dbReference type="PANTHER" id="PTHR39161">
    <property type="entry name" value="ADAPTER PROTEIN MECA"/>
    <property type="match status" value="1"/>
</dbReference>
<dbReference type="Proteomes" id="UP000277864">
    <property type="component" value="Unassembled WGS sequence"/>
</dbReference>
<dbReference type="Pfam" id="PF05389">
    <property type="entry name" value="MecA"/>
    <property type="match status" value="1"/>
</dbReference>
<accession>A0A3S0AX98</accession>
<dbReference type="OrthoDB" id="2360201at2"/>
<protein>
    <recommendedName>
        <fullName evidence="2">Adapter protein MecA</fullName>
    </recommendedName>
</protein>
<dbReference type="PIRSF" id="PIRSF029008">
    <property type="entry name" value="MecA"/>
    <property type="match status" value="1"/>
</dbReference>
<comment type="domain">
    <text evidence="2">The N-terminal domain probably binds unfolded/aggregated proteins; the C-terminal domain interacts with ClpC.</text>
</comment>
<dbReference type="Gene3D" id="3.30.70.1950">
    <property type="match status" value="1"/>
</dbReference>
<dbReference type="AlphaFoldDB" id="A0A3S0AX98"/>
<sequence>MEMERINENTIRVLIENEDLEERGITFLDLLGNHKEIEHFFYSILAEVDIDEQFQDSDAVTFQVLPNQNGLELFISKNLVESEDGELPVIPELEASKEMLGELIRKQLSQKGKLDKLKKIVGFEEDWDDSLSDDEDEDDGPIIFDYVIQLESFEDAIQLAKVHLINYTDSSLFKMSDHYYIHMHFELTESEQRHSLKEDLALLLEYGTLSMLTPEVLSEYGHCVMDRRALEQLKYYFE</sequence>
<name>A0A3S0AX98_9ENTE</name>
<proteinExistence type="inferred from homology"/>
<reference evidence="3 4" key="1">
    <citation type="submission" date="2018-03" db="EMBL/GenBank/DDBJ databases">
        <authorList>
            <person name="Gulvik C.A."/>
        </authorList>
    </citation>
    <scope>NUCLEOTIDE SEQUENCE [LARGE SCALE GENOMIC DNA]</scope>
    <source>
        <strain evidence="3 4">JCM 31581</strain>
    </source>
</reference>
<dbReference type="EMBL" id="PXZH01000002">
    <property type="protein sequence ID" value="RST89307.1"/>
    <property type="molecule type" value="Genomic_DNA"/>
</dbReference>
<evidence type="ECO:0000256" key="1">
    <source>
        <dbReference type="ARBA" id="ARBA00005397"/>
    </source>
</evidence>
<dbReference type="InterPro" id="IPR038471">
    <property type="entry name" value="MecA_C_sf"/>
</dbReference>
<evidence type="ECO:0000256" key="2">
    <source>
        <dbReference type="HAMAP-Rule" id="MF_01124"/>
    </source>
</evidence>
<comment type="function">
    <text evidence="2">Enables the recognition and targeting of unfolded and aggregated proteins to the ClpC protease or to other proteins involved in proteolysis.</text>
</comment>
<comment type="subunit">
    <text evidence="2">Homodimer.</text>
</comment>